<name>A0ABX0SJ88_9ACTN</name>
<organism evidence="1 2">
    <name type="scientific">Brooklawnia cerclae</name>
    <dbReference type="NCBI Taxonomy" id="349934"/>
    <lineage>
        <taxon>Bacteria</taxon>
        <taxon>Bacillati</taxon>
        <taxon>Actinomycetota</taxon>
        <taxon>Actinomycetes</taxon>
        <taxon>Propionibacteriales</taxon>
        <taxon>Propionibacteriaceae</taxon>
        <taxon>Brooklawnia</taxon>
    </lineage>
</organism>
<accession>A0ABX0SJ88</accession>
<proteinExistence type="predicted"/>
<evidence type="ECO:0000313" key="2">
    <source>
        <dbReference type="Proteomes" id="UP000749311"/>
    </source>
</evidence>
<gene>
    <name evidence="1" type="ORF">FB473_003148</name>
</gene>
<sequence>MSSIADYAEDQMDRELARLDRLSDKQKARELVDMAFSRRTPKVARTCAAMTALDRFSEHLSVRQAEVLTKIAGR</sequence>
<comment type="caution">
    <text evidence="1">The sequence shown here is derived from an EMBL/GenBank/DDBJ whole genome shotgun (WGS) entry which is preliminary data.</text>
</comment>
<keyword evidence="2" id="KW-1185">Reference proteome</keyword>
<evidence type="ECO:0000313" key="1">
    <source>
        <dbReference type="EMBL" id="NIH58453.1"/>
    </source>
</evidence>
<dbReference type="EMBL" id="JAAMOZ010000003">
    <property type="protein sequence ID" value="NIH58453.1"/>
    <property type="molecule type" value="Genomic_DNA"/>
</dbReference>
<reference evidence="1 2" key="1">
    <citation type="submission" date="2020-02" db="EMBL/GenBank/DDBJ databases">
        <title>Sequencing the genomes of 1000 actinobacteria strains.</title>
        <authorList>
            <person name="Klenk H.-P."/>
        </authorList>
    </citation>
    <scope>NUCLEOTIDE SEQUENCE [LARGE SCALE GENOMIC DNA]</scope>
    <source>
        <strain evidence="1 2">DSM 19609</strain>
    </source>
</reference>
<dbReference type="RefSeq" id="WP_167170887.1">
    <property type="nucleotide sequence ID" value="NZ_BAAAOO010000004.1"/>
</dbReference>
<protein>
    <submittedName>
        <fullName evidence="1">Uncharacterized protein</fullName>
    </submittedName>
</protein>
<dbReference type="Proteomes" id="UP000749311">
    <property type="component" value="Unassembled WGS sequence"/>
</dbReference>